<keyword evidence="4 5" id="KW-0949">S-adenosyl-L-methionine</keyword>
<evidence type="ECO:0000256" key="5">
    <source>
        <dbReference type="HAMAP-Rule" id="MF_00787"/>
    </source>
</evidence>
<keyword evidence="3 5" id="KW-0808">Transferase</keyword>
<evidence type="ECO:0000313" key="6">
    <source>
        <dbReference type="EMBL" id="QNH54103.1"/>
    </source>
</evidence>
<comment type="similarity">
    <text evidence="5">Belongs to the CbiD family.</text>
</comment>
<evidence type="ECO:0000256" key="1">
    <source>
        <dbReference type="ARBA" id="ARBA00022573"/>
    </source>
</evidence>
<keyword evidence="1 5" id="KW-0169">Cobalamin biosynthesis</keyword>
<organism evidence="6 7">
    <name type="scientific">Selenomonas timonae</name>
    <dbReference type="NCBI Taxonomy" id="2754044"/>
    <lineage>
        <taxon>Bacteria</taxon>
        <taxon>Bacillati</taxon>
        <taxon>Bacillota</taxon>
        <taxon>Negativicutes</taxon>
        <taxon>Selenomonadales</taxon>
        <taxon>Selenomonadaceae</taxon>
        <taxon>Selenomonas</taxon>
    </lineage>
</organism>
<dbReference type="Proteomes" id="UP000515480">
    <property type="component" value="Chromosome"/>
</dbReference>
<dbReference type="GO" id="GO:0032259">
    <property type="term" value="P:methylation"/>
    <property type="evidence" value="ECO:0007669"/>
    <property type="project" value="UniProtKB-KW"/>
</dbReference>
<reference evidence="6 7" key="1">
    <citation type="submission" date="2020-07" db="EMBL/GenBank/DDBJ databases">
        <title>Complete genome and description of Selenomonas timonensis sp. nov., a new bacterium isolated from a gingivitis subject.</title>
        <authorList>
            <person name="Antezack A."/>
        </authorList>
    </citation>
    <scope>NUCLEOTIDE SEQUENCE [LARGE SCALE GENOMIC DNA]</scope>
    <source>
        <strain evidence="6 7">Marseille-Q3039</strain>
    </source>
</reference>
<gene>
    <name evidence="5 6" type="primary">cbiD</name>
    <name evidence="6" type="ORF">H1B31_09620</name>
</gene>
<dbReference type="KEGG" id="stim:H1B31_09620"/>
<comment type="catalytic activity">
    <reaction evidence="5">
        <text>Co-precorrin-5B + S-adenosyl-L-methionine = Co-precorrin-6A + S-adenosyl-L-homocysteine</text>
        <dbReference type="Rhea" id="RHEA:26285"/>
        <dbReference type="ChEBI" id="CHEBI:57856"/>
        <dbReference type="ChEBI" id="CHEBI:59789"/>
        <dbReference type="ChEBI" id="CHEBI:60063"/>
        <dbReference type="ChEBI" id="CHEBI:60064"/>
        <dbReference type="EC" id="2.1.1.195"/>
    </reaction>
</comment>
<proteinExistence type="inferred from homology"/>
<protein>
    <recommendedName>
        <fullName evidence="5">Cobalt-precorrin-5B C(1)-methyltransferase</fullName>
        <ecNumber evidence="5">2.1.1.195</ecNumber>
    </recommendedName>
    <alternativeName>
        <fullName evidence="5">Cobalt-precorrin-6A synthase</fullName>
    </alternativeName>
</protein>
<name>A0A7G7VJ10_9FIRM</name>
<dbReference type="UniPathway" id="UPA00148">
    <property type="reaction ID" value="UER00227"/>
</dbReference>
<dbReference type="EC" id="2.1.1.195" evidence="5"/>
<dbReference type="GO" id="GO:0008168">
    <property type="term" value="F:methyltransferase activity"/>
    <property type="evidence" value="ECO:0007669"/>
    <property type="project" value="UniProtKB-UniRule"/>
</dbReference>
<dbReference type="NCBIfam" id="TIGR00312">
    <property type="entry name" value="cbiD"/>
    <property type="match status" value="1"/>
</dbReference>
<evidence type="ECO:0000256" key="3">
    <source>
        <dbReference type="ARBA" id="ARBA00022679"/>
    </source>
</evidence>
<dbReference type="PANTHER" id="PTHR35863">
    <property type="entry name" value="COBALT-PRECORRIN-5B C(1)-METHYLTRANSFERASE"/>
    <property type="match status" value="1"/>
</dbReference>
<dbReference type="AlphaFoldDB" id="A0A7G7VJ10"/>
<evidence type="ECO:0000256" key="2">
    <source>
        <dbReference type="ARBA" id="ARBA00022603"/>
    </source>
</evidence>
<dbReference type="InterPro" id="IPR036074">
    <property type="entry name" value="CbiD_sf"/>
</dbReference>
<evidence type="ECO:0000256" key="4">
    <source>
        <dbReference type="ARBA" id="ARBA00022691"/>
    </source>
</evidence>
<dbReference type="Gene3D" id="3.30.2110.10">
    <property type="entry name" value="CbiD-like"/>
    <property type="match status" value="1"/>
</dbReference>
<dbReference type="InterPro" id="IPR002748">
    <property type="entry name" value="CbiD"/>
</dbReference>
<dbReference type="HAMAP" id="MF_00787">
    <property type="entry name" value="CbiD"/>
    <property type="match status" value="1"/>
</dbReference>
<keyword evidence="2 5" id="KW-0489">Methyltransferase</keyword>
<dbReference type="PANTHER" id="PTHR35863:SF1">
    <property type="entry name" value="COBALT-PRECORRIN-5B C(1)-METHYLTRANSFERASE"/>
    <property type="match status" value="1"/>
</dbReference>
<dbReference type="EMBL" id="CP060204">
    <property type="protein sequence ID" value="QNH54103.1"/>
    <property type="molecule type" value="Genomic_DNA"/>
</dbReference>
<comment type="pathway">
    <text evidence="5">Cofactor biosynthesis; adenosylcobalamin biosynthesis; cob(II)yrinate a,c-diamide from sirohydrochlorin (anaerobic route): step 6/10.</text>
</comment>
<keyword evidence="7" id="KW-1185">Reference proteome</keyword>
<dbReference type="GO" id="GO:0019251">
    <property type="term" value="P:anaerobic cobalamin biosynthetic process"/>
    <property type="evidence" value="ECO:0007669"/>
    <property type="project" value="UniProtKB-UniRule"/>
</dbReference>
<accession>A0A7G7VJ10</accession>
<evidence type="ECO:0000313" key="7">
    <source>
        <dbReference type="Proteomes" id="UP000515480"/>
    </source>
</evidence>
<dbReference type="PIRSF" id="PIRSF026782">
    <property type="entry name" value="CbiD"/>
    <property type="match status" value="1"/>
</dbReference>
<dbReference type="SUPFAM" id="SSF111342">
    <property type="entry name" value="CbiD-like"/>
    <property type="match status" value="1"/>
</dbReference>
<dbReference type="RefSeq" id="WP_185980162.1">
    <property type="nucleotide sequence ID" value="NZ_CP060204.1"/>
</dbReference>
<sequence length="372" mass="38958">MAKGELRSGYTTGACAAAGVKAAFLYMAGADWHEVGLMALDGTPLTIPVKNVVETAEGIRAEVVKFSGDDPDITNGVSVFTTLALVDETDDIEFRAGEGVGTVTKRGMSLPVGEPSINMGPRTLIRNVVEEMTGSADVGARVTISIPAGVELAKKTLNPVLGIEGGISVIGTTGVLRPMSEEAFKDSLVPQIDVALSAGEPVLVFVPGKIGERIALSLGVSQSALIETSNFIGFMLDRAAERGAEKILILGHTGKLVKMAAGVFHTHNRVADARLETLAAYAAAEGLAQEAVRAVLASNTTEDAMEVIAAAGLAERVCAVIAERVHVRAERYLFGKVQVGALMVNFAGDILGADARALSFARDYGWRLNREP</sequence>
<dbReference type="Pfam" id="PF01888">
    <property type="entry name" value="CbiD"/>
    <property type="match status" value="1"/>
</dbReference>
<comment type="function">
    <text evidence="5">Catalyzes the methylation of C-1 in cobalt-precorrin-5B to form cobalt-precorrin-6A.</text>
</comment>